<keyword evidence="1" id="KW-0805">Transcription regulation</keyword>
<proteinExistence type="inferred from homology"/>
<organism evidence="3 4">
    <name type="scientific">Flemingia macrophylla</name>
    <dbReference type="NCBI Taxonomy" id="520843"/>
    <lineage>
        <taxon>Eukaryota</taxon>
        <taxon>Viridiplantae</taxon>
        <taxon>Streptophyta</taxon>
        <taxon>Embryophyta</taxon>
        <taxon>Tracheophyta</taxon>
        <taxon>Spermatophyta</taxon>
        <taxon>Magnoliopsida</taxon>
        <taxon>eudicotyledons</taxon>
        <taxon>Gunneridae</taxon>
        <taxon>Pentapetalae</taxon>
        <taxon>rosids</taxon>
        <taxon>fabids</taxon>
        <taxon>Fabales</taxon>
        <taxon>Fabaceae</taxon>
        <taxon>Papilionoideae</taxon>
        <taxon>50 kb inversion clade</taxon>
        <taxon>NPAAA clade</taxon>
        <taxon>indigoferoid/millettioid clade</taxon>
        <taxon>Phaseoleae</taxon>
        <taxon>Flemingia</taxon>
    </lineage>
</organism>
<dbReference type="InterPro" id="IPR045104">
    <property type="entry name" value="Alfin"/>
</dbReference>
<dbReference type="GO" id="GO:0042393">
    <property type="term" value="F:histone binding"/>
    <property type="evidence" value="ECO:0007669"/>
    <property type="project" value="UniProtKB-UniRule"/>
</dbReference>
<dbReference type="Pfam" id="PF12165">
    <property type="entry name" value="Alfin"/>
    <property type="match status" value="1"/>
</dbReference>
<dbReference type="Proteomes" id="UP001603857">
    <property type="component" value="Unassembled WGS sequence"/>
</dbReference>
<dbReference type="GO" id="GO:0005634">
    <property type="term" value="C:nucleus"/>
    <property type="evidence" value="ECO:0007669"/>
    <property type="project" value="UniProtKB-SubCell"/>
</dbReference>
<protein>
    <recommendedName>
        <fullName evidence="1">PHD finger protein ALFIN-LIKE</fullName>
    </recommendedName>
</protein>
<dbReference type="PROSITE" id="PS51257">
    <property type="entry name" value="PROKAR_LIPOPROTEIN"/>
    <property type="match status" value="1"/>
</dbReference>
<dbReference type="GO" id="GO:0006355">
    <property type="term" value="P:regulation of DNA-templated transcription"/>
    <property type="evidence" value="ECO:0007669"/>
    <property type="project" value="UniProtKB-UniRule"/>
</dbReference>
<evidence type="ECO:0000313" key="4">
    <source>
        <dbReference type="Proteomes" id="UP001603857"/>
    </source>
</evidence>
<dbReference type="AlphaFoldDB" id="A0ABD1NK73"/>
<dbReference type="PANTHER" id="PTHR12321:SF60">
    <property type="entry name" value="PHD FINGER PROTEIN ALFIN-LIKE 6"/>
    <property type="match status" value="1"/>
</dbReference>
<dbReference type="InterPro" id="IPR021998">
    <property type="entry name" value="Alfin_N"/>
</dbReference>
<comment type="function">
    <text evidence="1">Histone-binding component that specifically recognizes H3 tails trimethylated on 'Lys-4' (H3K4me3), which mark transcription start sites of virtually all active genes.</text>
</comment>
<dbReference type="Gene3D" id="3.90.230.10">
    <property type="entry name" value="Creatinase/methionine aminopeptidase superfamily"/>
    <property type="match status" value="1"/>
</dbReference>
<dbReference type="InterPro" id="IPR036005">
    <property type="entry name" value="Creatinase/aminopeptidase-like"/>
</dbReference>
<comment type="subunit">
    <text evidence="1">Interacts with H3K4me3 and to a lesser extent with H3K4me2.</text>
</comment>
<name>A0ABD1NK73_9FABA</name>
<keyword evidence="1" id="KW-0804">Transcription</keyword>
<keyword evidence="4" id="KW-1185">Reference proteome</keyword>
<dbReference type="GO" id="GO:0006325">
    <property type="term" value="P:chromatin organization"/>
    <property type="evidence" value="ECO:0007669"/>
    <property type="project" value="UniProtKB-UniRule"/>
</dbReference>
<feature type="domain" description="Alfin N-terminal" evidence="2">
    <location>
        <begin position="111"/>
        <end position="184"/>
    </location>
</feature>
<comment type="subcellular location">
    <subcellularLocation>
        <location evidence="1">Nucleus</location>
    </subcellularLocation>
</comment>
<evidence type="ECO:0000313" key="3">
    <source>
        <dbReference type="EMBL" id="KAL2348501.1"/>
    </source>
</evidence>
<reference evidence="3 4" key="1">
    <citation type="submission" date="2024-08" db="EMBL/GenBank/DDBJ databases">
        <title>Insights into the chromosomal genome structure of Flemingia macrophylla.</title>
        <authorList>
            <person name="Ding Y."/>
            <person name="Zhao Y."/>
            <person name="Bi W."/>
            <person name="Wu M."/>
            <person name="Zhao G."/>
            <person name="Gong Y."/>
            <person name="Li W."/>
            <person name="Zhang P."/>
        </authorList>
    </citation>
    <scope>NUCLEOTIDE SEQUENCE [LARGE SCALE GENOMIC DNA]</scope>
    <source>
        <strain evidence="3">DYQJB</strain>
        <tissue evidence="3">Leaf</tissue>
    </source>
</reference>
<evidence type="ECO:0000259" key="2">
    <source>
        <dbReference type="Pfam" id="PF12165"/>
    </source>
</evidence>
<comment type="similarity">
    <text evidence="1">Belongs to the Alfin family.</text>
</comment>
<sequence length="283" mass="31935">MFSSSRGHPLVLHHGCSFIVVPQVVVVLSCCSDFDTPLALLRLWSSSHVPLVMSFVSLVAHLLYDCSGFFWVKVGVRVGEVQEEVVEVVGVRSLFELFLSLIVDCSELFLSEKENLCLYGFPNETWKVNNLLVEEVPPELPEPTLGINFARDGMQEKDWFSLVAVHNDSWLLAIAFYFGARFGFGKNESDVDDMIVARLGAVFMPHGLGHFLGIDTHDPGGYLKLLLFHMMSWEHCSELLGLEGRKEPGLKSLRTIRDLRERMVSYSFLPVIRTSFGSNWYEA</sequence>
<dbReference type="PANTHER" id="PTHR12321">
    <property type="entry name" value="CPG BINDING PROTEIN"/>
    <property type="match status" value="1"/>
</dbReference>
<keyword evidence="1" id="KW-0156">Chromatin regulator</keyword>
<keyword evidence="1" id="KW-0479">Metal-binding</keyword>
<keyword evidence="1" id="KW-0539">Nucleus</keyword>
<gene>
    <name evidence="3" type="ORF">Fmac_002501</name>
</gene>
<dbReference type="EMBL" id="JBGMDY010000001">
    <property type="protein sequence ID" value="KAL2348501.1"/>
    <property type="molecule type" value="Genomic_DNA"/>
</dbReference>
<comment type="caution">
    <text evidence="3">The sequence shown here is derived from an EMBL/GenBank/DDBJ whole genome shotgun (WGS) entry which is preliminary data.</text>
</comment>
<keyword evidence="1" id="KW-0863">Zinc-finger</keyword>
<accession>A0ABD1NK73</accession>
<dbReference type="GO" id="GO:0008270">
    <property type="term" value="F:zinc ion binding"/>
    <property type="evidence" value="ECO:0007669"/>
    <property type="project" value="UniProtKB-KW"/>
</dbReference>
<comment type="domain">
    <text evidence="1">The PHD-type zinc finger mediates the binding to H3K4me3.</text>
</comment>
<dbReference type="SUPFAM" id="SSF55920">
    <property type="entry name" value="Creatinase/aminopeptidase"/>
    <property type="match status" value="1"/>
</dbReference>
<keyword evidence="1" id="KW-0862">Zinc</keyword>
<evidence type="ECO:0000256" key="1">
    <source>
        <dbReference type="RuleBase" id="RU369089"/>
    </source>
</evidence>